<sequence length="247" mass="27758">MSVHSSIVGEIQNRSTHLLAIKADIETKGDFINGLIEKVLTTSFMDIEDVLTFADWLDGELSSLADESAVLKHFKWPERKADVIREAAVEYRSLKLLENEISSYKDDYSIPCGSALKKMAVLLNKSEGGIQRLDKLRNAVMRCYQDWKIPTDWMLDSGIVSKIKKASVNLAKMYMNRVKMELEMSPCADRDPSQESLLRQGVHFVCRAHQFAGGLDSETLCAFEEIRQCVPGHLLGSRELFAAIPST</sequence>
<accession>A0A2P2IZG9</accession>
<dbReference type="InterPro" id="IPR040265">
    <property type="entry name" value="CHUP1/IPGA1-like"/>
</dbReference>
<dbReference type="PANTHER" id="PTHR31342:SF43">
    <property type="entry name" value="F11A17.16"/>
    <property type="match status" value="1"/>
</dbReference>
<evidence type="ECO:0000313" key="2">
    <source>
        <dbReference type="EMBL" id="MBW86628.1"/>
    </source>
</evidence>
<keyword evidence="1" id="KW-0175">Coiled coil</keyword>
<reference evidence="2" key="1">
    <citation type="submission" date="2018-02" db="EMBL/GenBank/DDBJ databases">
        <title>Rhizophora mucronata_Transcriptome.</title>
        <authorList>
            <person name="Meera S.P."/>
            <person name="Sreeshan A."/>
            <person name="Augustine A."/>
        </authorList>
    </citation>
    <scope>NUCLEOTIDE SEQUENCE</scope>
    <source>
        <tissue evidence="2">Leaf</tissue>
    </source>
</reference>
<organism evidence="2">
    <name type="scientific">Rhizophora mucronata</name>
    <name type="common">Asiatic mangrove</name>
    <dbReference type="NCBI Taxonomy" id="61149"/>
    <lineage>
        <taxon>Eukaryota</taxon>
        <taxon>Viridiplantae</taxon>
        <taxon>Streptophyta</taxon>
        <taxon>Embryophyta</taxon>
        <taxon>Tracheophyta</taxon>
        <taxon>Spermatophyta</taxon>
        <taxon>Magnoliopsida</taxon>
        <taxon>eudicotyledons</taxon>
        <taxon>Gunneridae</taxon>
        <taxon>Pentapetalae</taxon>
        <taxon>rosids</taxon>
        <taxon>fabids</taxon>
        <taxon>Malpighiales</taxon>
        <taxon>Rhizophoraceae</taxon>
        <taxon>Rhizophora</taxon>
    </lineage>
</organism>
<dbReference type="AlphaFoldDB" id="A0A2P2IZG9"/>
<dbReference type="PANTHER" id="PTHR31342">
    <property type="entry name" value="PROTEIN CHUP1, CHLOROPLASTIC"/>
    <property type="match status" value="1"/>
</dbReference>
<name>A0A2P2IZG9_RHIMU</name>
<protein>
    <submittedName>
        <fullName evidence="2">Protein CHUP1ic</fullName>
    </submittedName>
</protein>
<dbReference type="GO" id="GO:0072699">
    <property type="term" value="P:protein localization to cortical microtubule cytoskeleton"/>
    <property type="evidence" value="ECO:0007669"/>
    <property type="project" value="TreeGrafter"/>
</dbReference>
<evidence type="ECO:0000256" key="1">
    <source>
        <dbReference type="ARBA" id="ARBA00023054"/>
    </source>
</evidence>
<dbReference type="EMBL" id="GGEC01006145">
    <property type="protein sequence ID" value="MBW86628.1"/>
    <property type="molecule type" value="Transcribed_RNA"/>
</dbReference>
<proteinExistence type="predicted"/>
<dbReference type="GO" id="GO:0055028">
    <property type="term" value="C:cortical microtubule"/>
    <property type="evidence" value="ECO:0007669"/>
    <property type="project" value="TreeGrafter"/>
</dbReference>